<comment type="catalytic activity">
    <reaction evidence="28">
        <text>1-octadecanoyl-2-hexanoyl-sn-glycero-3-phosphocholine + H2O = hexanoate + 1-octadecanoyl-sn-glycero-3-phosphocholine + H(+)</text>
        <dbReference type="Rhea" id="RHEA:54464"/>
        <dbReference type="ChEBI" id="CHEBI:15377"/>
        <dbReference type="ChEBI" id="CHEBI:15378"/>
        <dbReference type="ChEBI" id="CHEBI:17120"/>
        <dbReference type="ChEBI" id="CHEBI:73858"/>
        <dbReference type="ChEBI" id="CHEBI:138212"/>
    </reaction>
    <physiologicalReaction direction="left-to-right" evidence="28">
        <dbReference type="Rhea" id="RHEA:54465"/>
    </physiologicalReaction>
</comment>
<comment type="catalytic activity">
    <reaction evidence="18">
        <text>1-hexadecanoyl-2-glutaroyl-sn-glycero-3-phosphocholine + H2O = glutarate + 1-hexadecanoyl-sn-glycero-3-phosphocholine + H(+)</text>
        <dbReference type="Rhea" id="RHEA:41159"/>
        <dbReference type="ChEBI" id="CHEBI:15377"/>
        <dbReference type="ChEBI" id="CHEBI:15378"/>
        <dbReference type="ChEBI" id="CHEBI:30921"/>
        <dbReference type="ChEBI" id="CHEBI:72998"/>
        <dbReference type="ChEBI" id="CHEBI:77756"/>
    </reaction>
    <physiologicalReaction direction="left-to-right" evidence="18">
        <dbReference type="Rhea" id="RHEA:41160"/>
    </physiologicalReaction>
</comment>
<proteinExistence type="inferred from homology"/>
<reference evidence="37" key="1">
    <citation type="journal article" date="2023" name="Front. Mar. Sci.">
        <title>A new Merluccius polli reference genome to investigate the effects of global change in West African waters.</title>
        <authorList>
            <person name="Mateo J.L."/>
            <person name="Blanco-Fernandez C."/>
            <person name="Garcia-Vazquez E."/>
            <person name="Machado-Schiaffino G."/>
        </authorList>
    </citation>
    <scope>NUCLEOTIDE SEQUENCE</scope>
    <source>
        <strain evidence="37">C29</strain>
        <tissue evidence="37">Fin</tissue>
    </source>
</reference>
<evidence type="ECO:0000256" key="29">
    <source>
        <dbReference type="ARBA" id="ARBA00052747"/>
    </source>
</evidence>
<dbReference type="GO" id="GO:0051792">
    <property type="term" value="P:medium-chain fatty acid biosynthetic process"/>
    <property type="evidence" value="ECO:0007669"/>
    <property type="project" value="TreeGrafter"/>
</dbReference>
<sequence length="427" mass="46974">MLLWSYLEGSGVCRFLVPRPAAVALCSAALMYYLWARRCQTPILVCSDTFKAFLRKHCPAVAHRFSPTPWCWGGRLQTLLPLLIKSKPQVTYRNEVLRTADGGRISLDWVDNVSSAAYPASATRPTVLILPGLTGNSQQLYVYHVVSQATRRGYRCVVFTNRGFDGEELLTPYTFCVANTADLDHVILHVKALLPQAPLLGVGVSMGGMLVLNYLADKGPRSGLVAAITLSVCWNTQKSAESVEQPINWLLFNRQLAANLCRAISRNRKVLDKVVDIDHVMKAQTIREFDERFTSVVNGYKSCADYYIDANPDVRLPRTTTPVLCLNAADDPLCPENTCLNLIDSLPSPTPTPPPPPLKGLPMAMVQHLANVALLVTAHGGHLGFLEGLLPLGECYMDRLVGQFIQAGFEHTEELRQACGVKEEVGA</sequence>
<dbReference type="SUPFAM" id="SSF53474">
    <property type="entry name" value="alpha/beta-Hydrolases"/>
    <property type="match status" value="1"/>
</dbReference>
<dbReference type="PANTHER" id="PTHR10794:SF60">
    <property type="entry name" value="PROTEIN ABHD1"/>
    <property type="match status" value="1"/>
</dbReference>
<comment type="catalytic activity">
    <reaction evidence="16">
        <text>1-hexadecanoyl-2-(5-oxopentanoyl)-sn-glycero-3-phosphocholine + H2O = 5-oxopentanoate + 1-hexadecanoyl-sn-glycero-3-phosphocholine + H(+)</text>
        <dbReference type="Rhea" id="RHEA:40483"/>
        <dbReference type="ChEBI" id="CHEBI:15377"/>
        <dbReference type="ChEBI" id="CHEBI:15378"/>
        <dbReference type="ChEBI" id="CHEBI:16120"/>
        <dbReference type="ChEBI" id="CHEBI:72998"/>
        <dbReference type="ChEBI" id="CHEBI:77890"/>
    </reaction>
    <physiologicalReaction direction="left-to-right" evidence="16">
        <dbReference type="Rhea" id="RHEA:40484"/>
    </physiologicalReaction>
</comment>
<evidence type="ECO:0000256" key="23">
    <source>
        <dbReference type="ARBA" id="ARBA00050674"/>
    </source>
</evidence>
<keyword evidence="10" id="KW-0443">Lipid metabolism</keyword>
<name>A0AA47N3Y5_MERPO</name>
<dbReference type="InterPro" id="IPR029058">
    <property type="entry name" value="AB_hydrolase_fold"/>
</dbReference>
<comment type="catalytic activity">
    <reaction evidence="26">
        <text>1-octadecanoyl-2-acetyl-sn-glycero-3-phosphocholine + H2O = 1-octadecanoyl-sn-glycero-3-phosphocholine + acetate + H(+)</text>
        <dbReference type="Rhea" id="RHEA:54408"/>
        <dbReference type="ChEBI" id="CHEBI:15377"/>
        <dbReference type="ChEBI" id="CHEBI:15378"/>
        <dbReference type="ChEBI" id="CHEBI:30089"/>
        <dbReference type="ChEBI" id="CHEBI:73858"/>
        <dbReference type="ChEBI" id="CHEBI:75220"/>
    </reaction>
    <physiologicalReaction direction="left-to-right" evidence="26">
        <dbReference type="Rhea" id="RHEA:54409"/>
    </physiologicalReaction>
</comment>
<comment type="function">
    <text evidence="32">Phospholipase that may play a role in phospholipids remodeling. May selectively cleave myristate (C14)-containing phosphatidylcholines through its predominant phospholipase 1 activity, cleaving preferentially acyl groups in sn1 position. In parallel, may have a minor phospholipase 2 activity acting on acyl groups in position sn2. In addition to (C14)-containing phosphatidylcholines, may also act on other medium-chain-containing and oxidatively truncated phospholipids.</text>
</comment>
<comment type="catalytic activity">
    <reaction evidence="23">
        <text>1-octadecanoyl-2-pentanoyl-sn-glycero-3-phosphocholine + H2O = pentanoate + 1-octadecanoyl-sn-glycero-3-phosphocholine + H(+)</text>
        <dbReference type="Rhea" id="RHEA:54460"/>
        <dbReference type="ChEBI" id="CHEBI:15377"/>
        <dbReference type="ChEBI" id="CHEBI:15378"/>
        <dbReference type="ChEBI" id="CHEBI:31011"/>
        <dbReference type="ChEBI" id="CHEBI:73858"/>
        <dbReference type="ChEBI" id="CHEBI:138211"/>
    </reaction>
    <physiologicalReaction direction="left-to-right" evidence="23">
        <dbReference type="Rhea" id="RHEA:54461"/>
    </physiologicalReaction>
</comment>
<evidence type="ECO:0000256" key="5">
    <source>
        <dbReference type="ARBA" id="ARBA00022487"/>
    </source>
</evidence>
<evidence type="ECO:0000256" key="33">
    <source>
        <dbReference type="ARBA" id="ARBA00071303"/>
    </source>
</evidence>
<dbReference type="Pfam" id="PF00561">
    <property type="entry name" value="Abhydrolase_1"/>
    <property type="match status" value="1"/>
</dbReference>
<comment type="catalytic activity">
    <reaction evidence="17">
        <text>1-hexadecanoyl-2-(9-oxononanoyl)-sn-glycero-3-phosphocholine + H2O = 9-oxononanoate + 1-hexadecanoyl-sn-glycero-3-phosphocholine + H(+)</text>
        <dbReference type="Rhea" id="RHEA:41179"/>
        <dbReference type="ChEBI" id="CHEBI:15377"/>
        <dbReference type="ChEBI" id="CHEBI:15378"/>
        <dbReference type="ChEBI" id="CHEBI:61042"/>
        <dbReference type="ChEBI" id="CHEBI:72998"/>
        <dbReference type="ChEBI" id="CHEBI:77812"/>
    </reaction>
    <physiologicalReaction direction="left-to-right" evidence="17">
        <dbReference type="Rhea" id="RHEA:41180"/>
    </physiologicalReaction>
</comment>
<keyword evidence="38" id="KW-1185">Reference proteome</keyword>
<evidence type="ECO:0000256" key="24">
    <source>
        <dbReference type="ARBA" id="ARBA00051164"/>
    </source>
</evidence>
<evidence type="ECO:0000256" key="20">
    <source>
        <dbReference type="ARBA" id="ARBA00050182"/>
    </source>
</evidence>
<comment type="catalytic activity">
    <reaction evidence="15">
        <text>a 1,2-diacyl-sn-glycero-3-phosphocholine + H2O = a 2-acyl-sn-glycero-3-phosphocholine + a fatty acid + H(+)</text>
        <dbReference type="Rhea" id="RHEA:18689"/>
        <dbReference type="ChEBI" id="CHEBI:15377"/>
        <dbReference type="ChEBI" id="CHEBI:15378"/>
        <dbReference type="ChEBI" id="CHEBI:28868"/>
        <dbReference type="ChEBI" id="CHEBI:57643"/>
        <dbReference type="ChEBI" id="CHEBI:57875"/>
        <dbReference type="EC" id="3.1.1.32"/>
    </reaction>
    <physiologicalReaction direction="left-to-right" evidence="15">
        <dbReference type="Rhea" id="RHEA:18690"/>
    </physiologicalReaction>
</comment>
<dbReference type="AlphaFoldDB" id="A0AA47N3Y5"/>
<evidence type="ECO:0000256" key="1">
    <source>
        <dbReference type="ARBA" id="ARBA00004606"/>
    </source>
</evidence>
<dbReference type="Gene3D" id="3.40.50.1820">
    <property type="entry name" value="alpha/beta hydrolase"/>
    <property type="match status" value="1"/>
</dbReference>
<evidence type="ECO:0000256" key="16">
    <source>
        <dbReference type="ARBA" id="ARBA00047611"/>
    </source>
</evidence>
<dbReference type="GO" id="GO:0004623">
    <property type="term" value="F:phospholipase A2 activity"/>
    <property type="evidence" value="ECO:0007669"/>
    <property type="project" value="UniProtKB-EC"/>
</dbReference>
<comment type="subcellular location">
    <subcellularLocation>
        <location evidence="1">Membrane</location>
        <topology evidence="1">Single-pass type II membrane protein</topology>
    </subcellularLocation>
</comment>
<comment type="catalytic activity">
    <reaction evidence="31">
        <text>1,2-ditetradecanoyl-sn-glycero-3-phosphocholine + H2O = 2-tetradecanoyl-sn-glycero-3-phosphocholine + tetradecanoate + H(+)</text>
        <dbReference type="Rhea" id="RHEA:54404"/>
        <dbReference type="ChEBI" id="CHEBI:15377"/>
        <dbReference type="ChEBI" id="CHEBI:15378"/>
        <dbReference type="ChEBI" id="CHEBI:30807"/>
        <dbReference type="ChEBI" id="CHEBI:45240"/>
        <dbReference type="ChEBI" id="CHEBI:131738"/>
    </reaction>
    <physiologicalReaction direction="left-to-right" evidence="31">
        <dbReference type="Rhea" id="RHEA:54405"/>
    </physiologicalReaction>
</comment>
<dbReference type="GO" id="GO:0046470">
    <property type="term" value="P:phosphatidylcholine metabolic process"/>
    <property type="evidence" value="ECO:0007669"/>
    <property type="project" value="UniProtKB-ARBA"/>
</dbReference>
<evidence type="ECO:0000256" key="30">
    <source>
        <dbReference type="ARBA" id="ARBA00052808"/>
    </source>
</evidence>
<dbReference type="GO" id="GO:0008970">
    <property type="term" value="F:phospholipase A1 activity"/>
    <property type="evidence" value="ECO:0007669"/>
    <property type="project" value="UniProtKB-EC"/>
</dbReference>
<comment type="catalytic activity">
    <reaction evidence="22">
        <text>1-O-hexadecyl-2-nonadioyl-sn-glycero-3-phosphocholine + H2O = nonanedioate + 1-O-hexadecyl-sn-glycero-3-phosphocholine + H(+)</text>
        <dbReference type="Rhea" id="RHEA:54552"/>
        <dbReference type="ChEBI" id="CHEBI:15377"/>
        <dbReference type="ChEBI" id="CHEBI:15378"/>
        <dbReference type="ChEBI" id="CHEBI:64496"/>
        <dbReference type="ChEBI" id="CHEBI:78208"/>
        <dbReference type="ChEBI" id="CHEBI:138269"/>
    </reaction>
    <physiologicalReaction direction="left-to-right" evidence="22">
        <dbReference type="Rhea" id="RHEA:54553"/>
    </physiologicalReaction>
</comment>
<dbReference type="InterPro" id="IPR012020">
    <property type="entry name" value="ABHD4"/>
</dbReference>
<comment type="catalytic activity">
    <reaction evidence="21">
        <text>1-tetradecanoyl-2-(4Z,7Z,10Z,13Z,16Z,19Z-docosahexaenoyl)-sn-glycero-3-phosphocholine + H2O = 2-(4Z,7Z,10Z,13Z,16Z,19Z-docosahexaenoyl)-sn-glycero-3-phosphocholine + tetradecanoate + H(+)</text>
        <dbReference type="Rhea" id="RHEA:54400"/>
        <dbReference type="ChEBI" id="CHEBI:15377"/>
        <dbReference type="ChEBI" id="CHEBI:15378"/>
        <dbReference type="ChEBI" id="CHEBI:30807"/>
        <dbReference type="ChEBI" id="CHEBI:76085"/>
        <dbReference type="ChEBI" id="CHEBI:86162"/>
    </reaction>
    <physiologicalReaction direction="left-to-right" evidence="21">
        <dbReference type="Rhea" id="RHEA:54401"/>
    </physiologicalReaction>
</comment>
<keyword evidence="7" id="KW-0378">Hydrolase</keyword>
<evidence type="ECO:0000256" key="10">
    <source>
        <dbReference type="ARBA" id="ARBA00023098"/>
    </source>
</evidence>
<keyword evidence="5" id="KW-0719">Serine esterase</keyword>
<evidence type="ECO:0000313" key="37">
    <source>
        <dbReference type="EMBL" id="KAK0151414.1"/>
    </source>
</evidence>
<evidence type="ECO:0000256" key="18">
    <source>
        <dbReference type="ARBA" id="ARBA00048471"/>
    </source>
</evidence>
<dbReference type="EMBL" id="JAOPHQ010001234">
    <property type="protein sequence ID" value="KAK0151414.1"/>
    <property type="molecule type" value="Genomic_DNA"/>
</dbReference>
<evidence type="ECO:0000256" key="31">
    <source>
        <dbReference type="ARBA" id="ARBA00052894"/>
    </source>
</evidence>
<evidence type="ECO:0000256" key="14">
    <source>
        <dbReference type="ARBA" id="ARBA00023721"/>
    </source>
</evidence>
<protein>
    <recommendedName>
        <fullName evidence="33">Phospholipase ABHD3</fullName>
        <ecNumber evidence="3">3.1.1.32</ecNumber>
        <ecNumber evidence="4">3.1.1.4</ecNumber>
    </recommendedName>
    <alternativeName>
        <fullName evidence="34">Abhydrolase domain-containing protein 3</fullName>
    </alternativeName>
</protein>
<evidence type="ECO:0000256" key="25">
    <source>
        <dbReference type="ARBA" id="ARBA00051705"/>
    </source>
</evidence>
<comment type="catalytic activity">
    <reaction evidence="25">
        <text>1-tetradecanoyl-2-(9Z,12Z-octadecadienoyl)-sn-glycero-3-phosphocholine + H2O = 1-tetradecanoyl-sn-glycero-3-phosphocholine + (9Z,12Z)-octadecadienoate + H(+)</text>
        <dbReference type="Rhea" id="RHEA:54392"/>
        <dbReference type="ChEBI" id="CHEBI:15377"/>
        <dbReference type="ChEBI" id="CHEBI:15378"/>
        <dbReference type="ChEBI" id="CHEBI:30245"/>
        <dbReference type="ChEBI" id="CHEBI:64489"/>
        <dbReference type="ChEBI" id="CHEBI:86094"/>
    </reaction>
    <physiologicalReaction direction="left-to-right" evidence="25">
        <dbReference type="Rhea" id="RHEA:54393"/>
    </physiologicalReaction>
</comment>
<evidence type="ECO:0000256" key="32">
    <source>
        <dbReference type="ARBA" id="ARBA00059841"/>
    </source>
</evidence>
<evidence type="ECO:0000256" key="27">
    <source>
        <dbReference type="ARBA" id="ARBA00052144"/>
    </source>
</evidence>
<feature type="active site" description="Charge relay system" evidence="35">
    <location>
        <position position="205"/>
    </location>
</feature>
<evidence type="ECO:0000256" key="2">
    <source>
        <dbReference type="ARBA" id="ARBA00010884"/>
    </source>
</evidence>
<dbReference type="GO" id="GO:0008126">
    <property type="term" value="F:acetylesterase activity"/>
    <property type="evidence" value="ECO:0007669"/>
    <property type="project" value="TreeGrafter"/>
</dbReference>
<comment type="catalytic activity">
    <reaction evidence="30">
        <text>1-hexadecanoyl-2-nonadioyl-sn-glycero-3-phosphocholine + H2O = nonanedioate + 1-hexadecanoyl-sn-glycero-3-phosphocholine + H(+)</text>
        <dbReference type="Rhea" id="RHEA:41388"/>
        <dbReference type="ChEBI" id="CHEBI:15377"/>
        <dbReference type="ChEBI" id="CHEBI:15378"/>
        <dbReference type="ChEBI" id="CHEBI:72998"/>
        <dbReference type="ChEBI" id="CHEBI:78207"/>
        <dbReference type="ChEBI" id="CHEBI:78208"/>
    </reaction>
    <physiologicalReaction direction="left-to-right" evidence="30">
        <dbReference type="Rhea" id="RHEA:41389"/>
    </physiologicalReaction>
</comment>
<keyword evidence="9" id="KW-1133">Transmembrane helix</keyword>
<evidence type="ECO:0000313" key="38">
    <source>
        <dbReference type="Proteomes" id="UP001174136"/>
    </source>
</evidence>
<comment type="catalytic activity">
    <reaction evidence="20">
        <text>1-octadecanoyl-2-nonanoyl-sn-glycero-3-phosphocholine + H2O = nonanoate + 1-octadecanoyl-sn-glycero-3-phosphocholine + H(+)</text>
        <dbReference type="Rhea" id="RHEA:54472"/>
        <dbReference type="ChEBI" id="CHEBI:15377"/>
        <dbReference type="ChEBI" id="CHEBI:15378"/>
        <dbReference type="ChEBI" id="CHEBI:32361"/>
        <dbReference type="ChEBI" id="CHEBI:73858"/>
        <dbReference type="ChEBI" id="CHEBI:138214"/>
    </reaction>
    <physiologicalReaction direction="left-to-right" evidence="20">
        <dbReference type="Rhea" id="RHEA:54473"/>
    </physiologicalReaction>
</comment>
<evidence type="ECO:0000256" key="15">
    <source>
        <dbReference type="ARBA" id="ARBA00036688"/>
    </source>
</evidence>
<keyword evidence="11" id="KW-0472">Membrane</keyword>
<dbReference type="PIRSF" id="PIRSF005211">
    <property type="entry name" value="Ab_hydro_YheT"/>
    <property type="match status" value="1"/>
</dbReference>
<evidence type="ECO:0000256" key="3">
    <source>
        <dbReference type="ARBA" id="ARBA00013179"/>
    </source>
</evidence>
<dbReference type="InterPro" id="IPR050960">
    <property type="entry name" value="AB_hydrolase_4_sf"/>
</dbReference>
<dbReference type="GO" id="GO:0047372">
    <property type="term" value="F:monoacylglycerol lipase activity"/>
    <property type="evidence" value="ECO:0007669"/>
    <property type="project" value="TreeGrafter"/>
</dbReference>
<feature type="active site" description="Charge relay system" evidence="35">
    <location>
        <position position="331"/>
    </location>
</feature>
<evidence type="ECO:0000256" key="13">
    <source>
        <dbReference type="ARBA" id="ARBA00023422"/>
    </source>
</evidence>
<dbReference type="GO" id="GO:0016020">
    <property type="term" value="C:membrane"/>
    <property type="evidence" value="ECO:0007669"/>
    <property type="project" value="UniProtKB-SubCell"/>
</dbReference>
<gene>
    <name evidence="37" type="primary">ABHD1</name>
    <name evidence="37" type="ORF">N1851_007289</name>
</gene>
<evidence type="ECO:0000256" key="28">
    <source>
        <dbReference type="ARBA" id="ARBA00052588"/>
    </source>
</evidence>
<evidence type="ECO:0000256" key="7">
    <source>
        <dbReference type="ARBA" id="ARBA00022801"/>
    </source>
</evidence>
<accession>A0AA47N3Y5</accession>
<evidence type="ECO:0000256" key="17">
    <source>
        <dbReference type="ARBA" id="ARBA00048288"/>
    </source>
</evidence>
<comment type="caution">
    <text evidence="37">The sequence shown here is derived from an EMBL/GenBank/DDBJ whole genome shotgun (WGS) entry which is preliminary data.</text>
</comment>
<comment type="catalytic activity">
    <reaction evidence="13">
        <text>a 1,2-diacyl-sn-glycero-3-phosphocholine + H2O = a 1-acyl-sn-glycero-3-phosphocholine + a fatty acid + H(+)</text>
        <dbReference type="Rhea" id="RHEA:15801"/>
        <dbReference type="ChEBI" id="CHEBI:15377"/>
        <dbReference type="ChEBI" id="CHEBI:15378"/>
        <dbReference type="ChEBI" id="CHEBI:28868"/>
        <dbReference type="ChEBI" id="CHEBI:57643"/>
        <dbReference type="ChEBI" id="CHEBI:58168"/>
        <dbReference type="EC" id="3.1.1.4"/>
    </reaction>
    <physiologicalReaction direction="left-to-right" evidence="13">
        <dbReference type="Rhea" id="RHEA:15802"/>
    </physiologicalReaction>
</comment>
<evidence type="ECO:0000256" key="19">
    <source>
        <dbReference type="ARBA" id="ARBA00050145"/>
    </source>
</evidence>
<dbReference type="GO" id="GO:0051793">
    <property type="term" value="P:medium-chain fatty acid catabolic process"/>
    <property type="evidence" value="ECO:0007669"/>
    <property type="project" value="TreeGrafter"/>
</dbReference>
<evidence type="ECO:0000256" key="34">
    <source>
        <dbReference type="ARBA" id="ARBA00082158"/>
    </source>
</evidence>
<dbReference type="InterPro" id="IPR000073">
    <property type="entry name" value="AB_hydrolase_1"/>
</dbReference>
<evidence type="ECO:0000256" key="35">
    <source>
        <dbReference type="PIRSR" id="PIRSR005211-1"/>
    </source>
</evidence>
<organism evidence="37 38">
    <name type="scientific">Merluccius polli</name>
    <name type="common">Benguela hake</name>
    <name type="synonym">Merluccius cadenati</name>
    <dbReference type="NCBI Taxonomy" id="89951"/>
    <lineage>
        <taxon>Eukaryota</taxon>
        <taxon>Metazoa</taxon>
        <taxon>Chordata</taxon>
        <taxon>Craniata</taxon>
        <taxon>Vertebrata</taxon>
        <taxon>Euteleostomi</taxon>
        <taxon>Actinopterygii</taxon>
        <taxon>Neopterygii</taxon>
        <taxon>Teleostei</taxon>
        <taxon>Neoteleostei</taxon>
        <taxon>Acanthomorphata</taxon>
        <taxon>Zeiogadaria</taxon>
        <taxon>Gadariae</taxon>
        <taxon>Gadiformes</taxon>
        <taxon>Gadoidei</taxon>
        <taxon>Merlucciidae</taxon>
        <taxon>Merluccius</taxon>
    </lineage>
</organism>
<dbReference type="EC" id="3.1.1.32" evidence="3"/>
<comment type="catalytic activity">
    <reaction evidence="14">
        <text>1-O-hexadecyl-2-acetyl-sn-glycero-3-phosphocholine + H2O = 1-O-hexadecyl-sn-glycero-3-phosphocholine + acetate + H(+)</text>
        <dbReference type="Rhea" id="RHEA:40479"/>
        <dbReference type="ChEBI" id="CHEBI:15377"/>
        <dbReference type="ChEBI" id="CHEBI:15378"/>
        <dbReference type="ChEBI" id="CHEBI:30089"/>
        <dbReference type="ChEBI" id="CHEBI:44811"/>
        <dbReference type="ChEBI" id="CHEBI:64496"/>
    </reaction>
    <physiologicalReaction direction="left-to-right" evidence="14">
        <dbReference type="Rhea" id="RHEA:40480"/>
    </physiologicalReaction>
</comment>
<dbReference type="FunFam" id="3.40.50.1820:FF:000079">
    <property type="entry name" value="Abhydrolase domain-containing 3"/>
    <property type="match status" value="1"/>
</dbReference>
<evidence type="ECO:0000256" key="26">
    <source>
        <dbReference type="ARBA" id="ARBA00052087"/>
    </source>
</evidence>
<feature type="domain" description="AB hydrolase-1" evidence="36">
    <location>
        <begin position="125"/>
        <end position="388"/>
    </location>
</feature>
<comment type="catalytic activity">
    <reaction evidence="24">
        <text>1-tetradecanoyl-2-(5Z,8Z,11Z,14Z-eicosatetraenoyl)-sn-glycero-3-phosphocholine + H2O = 2-(5Z,8Z,11Z,14Z)-eicosatetraenoyl-sn-glycero-3-phosphocholine + tetradecanoate + H(+)</text>
        <dbReference type="Rhea" id="RHEA:54396"/>
        <dbReference type="ChEBI" id="CHEBI:15377"/>
        <dbReference type="ChEBI" id="CHEBI:15378"/>
        <dbReference type="ChEBI" id="CHEBI:30807"/>
        <dbReference type="ChEBI" id="CHEBI:76079"/>
        <dbReference type="ChEBI" id="CHEBI:86102"/>
    </reaction>
    <physiologicalReaction direction="left-to-right" evidence="24">
        <dbReference type="Rhea" id="RHEA:54397"/>
    </physiologicalReaction>
</comment>
<evidence type="ECO:0000256" key="12">
    <source>
        <dbReference type="ARBA" id="ARBA00023264"/>
    </source>
</evidence>
<dbReference type="EC" id="3.1.1.4" evidence="4"/>
<evidence type="ECO:0000256" key="11">
    <source>
        <dbReference type="ARBA" id="ARBA00023136"/>
    </source>
</evidence>
<keyword evidence="8" id="KW-0735">Signal-anchor</keyword>
<evidence type="ECO:0000256" key="21">
    <source>
        <dbReference type="ARBA" id="ARBA00050195"/>
    </source>
</evidence>
<evidence type="ECO:0000256" key="8">
    <source>
        <dbReference type="ARBA" id="ARBA00022968"/>
    </source>
</evidence>
<comment type="similarity">
    <text evidence="2">Belongs to the AB hydrolase superfamily. AB hydrolase 4 family.</text>
</comment>
<comment type="catalytic activity">
    <reaction evidence="29">
        <text>1-octadecanoyl-2-octanoyl-sn-glycero-3-phosphocholine + H2O = 1-octadecanoyl-sn-glycero-3-phosphocholine + octanoate + H(+)</text>
        <dbReference type="Rhea" id="RHEA:54468"/>
        <dbReference type="ChEBI" id="CHEBI:15377"/>
        <dbReference type="ChEBI" id="CHEBI:15378"/>
        <dbReference type="ChEBI" id="CHEBI:25646"/>
        <dbReference type="ChEBI" id="CHEBI:73858"/>
        <dbReference type="ChEBI" id="CHEBI:138213"/>
    </reaction>
    <physiologicalReaction direction="left-to-right" evidence="29">
        <dbReference type="Rhea" id="RHEA:54469"/>
    </physiologicalReaction>
</comment>
<evidence type="ECO:0000256" key="6">
    <source>
        <dbReference type="ARBA" id="ARBA00022692"/>
    </source>
</evidence>
<comment type="catalytic activity">
    <reaction evidence="27">
        <text>1-tetradecanoyl-2-(9Z,12Z-octadecadienoyl)-sn-glycero-3-phosphocholine + H2O = 2-(9Z,12Z-octadecadienoyl)-sn-glycero-3-phosphocholine + tetradecanoate + H(+)</text>
        <dbReference type="Rhea" id="RHEA:54388"/>
        <dbReference type="ChEBI" id="CHEBI:15377"/>
        <dbReference type="ChEBI" id="CHEBI:15378"/>
        <dbReference type="ChEBI" id="CHEBI:30807"/>
        <dbReference type="ChEBI" id="CHEBI:76084"/>
        <dbReference type="ChEBI" id="CHEBI:86094"/>
    </reaction>
    <physiologicalReaction direction="left-to-right" evidence="27">
        <dbReference type="Rhea" id="RHEA:54389"/>
    </physiologicalReaction>
</comment>
<comment type="catalytic activity">
    <reaction evidence="19">
        <text>1,2-ditetradecanoyl-sn-glycero-3-phosphocholine + H2O = 1-tetradecanoyl-sn-glycero-3-phosphocholine + tetradecanoate + H(+)</text>
        <dbReference type="Rhea" id="RHEA:54456"/>
        <dbReference type="ChEBI" id="CHEBI:15377"/>
        <dbReference type="ChEBI" id="CHEBI:15378"/>
        <dbReference type="ChEBI" id="CHEBI:30807"/>
        <dbReference type="ChEBI" id="CHEBI:45240"/>
        <dbReference type="ChEBI" id="CHEBI:64489"/>
    </reaction>
    <physiologicalReaction direction="left-to-right" evidence="19">
        <dbReference type="Rhea" id="RHEA:54457"/>
    </physiologicalReaction>
</comment>
<evidence type="ECO:0000256" key="4">
    <source>
        <dbReference type="ARBA" id="ARBA00013278"/>
    </source>
</evidence>
<dbReference type="PANTHER" id="PTHR10794">
    <property type="entry name" value="ABHYDROLASE DOMAIN-CONTAINING PROTEIN"/>
    <property type="match status" value="1"/>
</dbReference>
<evidence type="ECO:0000259" key="36">
    <source>
        <dbReference type="Pfam" id="PF00561"/>
    </source>
</evidence>
<dbReference type="Proteomes" id="UP001174136">
    <property type="component" value="Unassembled WGS sequence"/>
</dbReference>
<evidence type="ECO:0000256" key="9">
    <source>
        <dbReference type="ARBA" id="ARBA00022989"/>
    </source>
</evidence>
<keyword evidence="6" id="KW-0812">Transmembrane</keyword>
<feature type="active site" description="Charge relay system" evidence="35">
    <location>
        <position position="382"/>
    </location>
</feature>
<evidence type="ECO:0000256" key="22">
    <source>
        <dbReference type="ARBA" id="ARBA00050276"/>
    </source>
</evidence>
<keyword evidence="12" id="KW-1208">Phospholipid metabolism</keyword>